<evidence type="ECO:0000256" key="4">
    <source>
        <dbReference type="ARBA" id="ARBA00022679"/>
    </source>
</evidence>
<keyword evidence="5 12" id="KW-0812">Transmembrane</keyword>
<keyword evidence="6" id="KW-0479">Metal-binding</keyword>
<reference evidence="14 15" key="1">
    <citation type="submission" date="2020-04" db="EMBL/GenBank/DDBJ databases">
        <title>MicrobeNet Type strains.</title>
        <authorList>
            <person name="Nicholson A.C."/>
        </authorList>
    </citation>
    <scope>NUCLEOTIDE SEQUENCE [LARGE SCALE GENOMIC DNA]</scope>
    <source>
        <strain evidence="14 15">ATCC BAA-277</strain>
    </source>
</reference>
<evidence type="ECO:0000313" key="14">
    <source>
        <dbReference type="EMBL" id="NKZ02511.1"/>
    </source>
</evidence>
<dbReference type="AlphaFoldDB" id="A0A846YQU2"/>
<dbReference type="GO" id="GO:0008270">
    <property type="term" value="F:zinc ion binding"/>
    <property type="evidence" value="ECO:0007669"/>
    <property type="project" value="UniProtKB-KW"/>
</dbReference>
<protein>
    <recommendedName>
        <fullName evidence="3">RING-type E3 ubiquitin transferase</fullName>
        <ecNumber evidence="3">2.3.2.27</ecNumber>
    </recommendedName>
</protein>
<comment type="caution">
    <text evidence="14">The sequence shown here is derived from an EMBL/GenBank/DDBJ whole genome shotgun (WGS) entry which is preliminary data.</text>
</comment>
<evidence type="ECO:0000256" key="6">
    <source>
        <dbReference type="ARBA" id="ARBA00022723"/>
    </source>
</evidence>
<dbReference type="EMBL" id="JAAXPI010000001">
    <property type="protein sequence ID" value="NKZ02511.1"/>
    <property type="molecule type" value="Genomic_DNA"/>
</dbReference>
<dbReference type="GO" id="GO:0016020">
    <property type="term" value="C:membrane"/>
    <property type="evidence" value="ECO:0007669"/>
    <property type="project" value="UniProtKB-SubCell"/>
</dbReference>
<keyword evidence="8" id="KW-0833">Ubl conjugation pathway</keyword>
<keyword evidence="11 12" id="KW-0472">Membrane</keyword>
<dbReference type="GO" id="GO:0016567">
    <property type="term" value="P:protein ubiquitination"/>
    <property type="evidence" value="ECO:0007669"/>
    <property type="project" value="InterPro"/>
</dbReference>
<feature type="transmembrane region" description="Helical" evidence="12">
    <location>
        <begin position="6"/>
        <end position="25"/>
    </location>
</feature>
<dbReference type="GO" id="GO:0061630">
    <property type="term" value="F:ubiquitin protein ligase activity"/>
    <property type="evidence" value="ECO:0007669"/>
    <property type="project" value="UniProtKB-EC"/>
</dbReference>
<evidence type="ECO:0000256" key="10">
    <source>
        <dbReference type="ARBA" id="ARBA00022989"/>
    </source>
</evidence>
<keyword evidence="10 12" id="KW-1133">Transmembrane helix</keyword>
<evidence type="ECO:0000259" key="13">
    <source>
        <dbReference type="Pfam" id="PF12483"/>
    </source>
</evidence>
<keyword evidence="15" id="KW-1185">Reference proteome</keyword>
<comment type="catalytic activity">
    <reaction evidence="1">
        <text>S-ubiquitinyl-[E2 ubiquitin-conjugating enzyme]-L-cysteine + [acceptor protein]-L-lysine = [E2 ubiquitin-conjugating enzyme]-L-cysteine + N(6)-ubiquitinyl-[acceptor protein]-L-lysine.</text>
        <dbReference type="EC" id="2.3.2.27"/>
    </reaction>
</comment>
<evidence type="ECO:0000256" key="7">
    <source>
        <dbReference type="ARBA" id="ARBA00022771"/>
    </source>
</evidence>
<keyword evidence="4" id="KW-0808">Transferase</keyword>
<dbReference type="Pfam" id="PF12483">
    <property type="entry name" value="GIDE"/>
    <property type="match status" value="1"/>
</dbReference>
<dbReference type="EC" id="2.3.2.27" evidence="3"/>
<keyword evidence="7" id="KW-0863">Zinc-finger</keyword>
<evidence type="ECO:0000256" key="2">
    <source>
        <dbReference type="ARBA" id="ARBA00004141"/>
    </source>
</evidence>
<evidence type="ECO:0000256" key="3">
    <source>
        <dbReference type="ARBA" id="ARBA00012483"/>
    </source>
</evidence>
<accession>A0A846YQU2</accession>
<dbReference type="RefSeq" id="WP_067634450.1">
    <property type="nucleotide sequence ID" value="NZ_JAAXPI010000001.1"/>
</dbReference>
<keyword evidence="9" id="KW-0862">Zinc</keyword>
<organism evidence="14 15">
    <name type="scientific">Actinomadura latina</name>
    <dbReference type="NCBI Taxonomy" id="163603"/>
    <lineage>
        <taxon>Bacteria</taxon>
        <taxon>Bacillati</taxon>
        <taxon>Actinomycetota</taxon>
        <taxon>Actinomycetes</taxon>
        <taxon>Streptosporangiales</taxon>
        <taxon>Thermomonosporaceae</taxon>
        <taxon>Actinomadura</taxon>
    </lineage>
</organism>
<comment type="subcellular location">
    <subcellularLocation>
        <location evidence="2">Membrane</location>
        <topology evidence="2">Multi-pass membrane protein</topology>
    </subcellularLocation>
</comment>
<evidence type="ECO:0000313" key="15">
    <source>
        <dbReference type="Proteomes" id="UP000579250"/>
    </source>
</evidence>
<evidence type="ECO:0000256" key="9">
    <source>
        <dbReference type="ARBA" id="ARBA00022833"/>
    </source>
</evidence>
<evidence type="ECO:0000256" key="1">
    <source>
        <dbReference type="ARBA" id="ARBA00000900"/>
    </source>
</evidence>
<proteinExistence type="predicted"/>
<gene>
    <name evidence="14" type="ORF">HGB48_01865</name>
</gene>
<feature type="domain" description="E3 Ubiquitin ligase MUL1-like" evidence="13">
    <location>
        <begin position="80"/>
        <end position="187"/>
    </location>
</feature>
<evidence type="ECO:0000256" key="11">
    <source>
        <dbReference type="ARBA" id="ARBA00023136"/>
    </source>
</evidence>
<evidence type="ECO:0000256" key="5">
    <source>
        <dbReference type="ARBA" id="ARBA00022692"/>
    </source>
</evidence>
<evidence type="ECO:0000256" key="12">
    <source>
        <dbReference type="SAM" id="Phobius"/>
    </source>
</evidence>
<dbReference type="Proteomes" id="UP000579250">
    <property type="component" value="Unassembled WGS sequence"/>
</dbReference>
<dbReference type="InterPro" id="IPR022170">
    <property type="entry name" value="MUL1-like"/>
</dbReference>
<sequence>MSILTIAMFIPLLIAAALLAAGWVWRIRFRNLHRAAATSCAGAAALNSGVPCQVSGTALAVQPAPFSGRPCAWYRTKATARTKTSGKRVFVQEESKAPFYLRDETGHLLIDPETAAVDGAVRTMDERRPRSGSLPGLDEEVTEYRYEEWILPADQPLYVLGTSTGGSIGKDRETGQYAITTRTRREYRRRAVMFMGIGYGGGAAIFLICCAVVAIDYLYFD</sequence>
<evidence type="ECO:0000256" key="8">
    <source>
        <dbReference type="ARBA" id="ARBA00022786"/>
    </source>
</evidence>
<feature type="transmembrane region" description="Helical" evidence="12">
    <location>
        <begin position="192"/>
        <end position="220"/>
    </location>
</feature>
<name>A0A846YQU2_9ACTN</name>